<feature type="compositionally biased region" description="Acidic residues" evidence="4">
    <location>
        <begin position="93"/>
        <end position="119"/>
    </location>
</feature>
<feature type="compositionally biased region" description="Acidic residues" evidence="4">
    <location>
        <begin position="148"/>
        <end position="178"/>
    </location>
</feature>
<evidence type="ECO:0000256" key="3">
    <source>
        <dbReference type="ARBA" id="ARBA00023242"/>
    </source>
</evidence>
<evidence type="ECO:0000313" key="5">
    <source>
        <dbReference type="EMBL" id="KAK0469136.1"/>
    </source>
</evidence>
<feature type="region of interest" description="Disordered" evidence="4">
    <location>
        <begin position="340"/>
        <end position="360"/>
    </location>
</feature>
<feature type="region of interest" description="Disordered" evidence="4">
    <location>
        <begin position="90"/>
        <end position="310"/>
    </location>
</feature>
<dbReference type="AlphaFoldDB" id="A0AA39T752"/>
<feature type="compositionally biased region" description="Basic and acidic residues" evidence="4">
    <location>
        <begin position="587"/>
        <end position="602"/>
    </location>
</feature>
<dbReference type="EMBL" id="JAUEPS010000001">
    <property type="protein sequence ID" value="KAK0469136.1"/>
    <property type="molecule type" value="Genomic_DNA"/>
</dbReference>
<dbReference type="Pfam" id="PF04615">
    <property type="entry name" value="Utp14"/>
    <property type="match status" value="1"/>
</dbReference>
<feature type="region of interest" description="Disordered" evidence="4">
    <location>
        <begin position="1"/>
        <end position="48"/>
    </location>
</feature>
<feature type="compositionally biased region" description="Low complexity" evidence="4">
    <location>
        <begin position="663"/>
        <end position="676"/>
    </location>
</feature>
<comment type="subcellular location">
    <subcellularLocation>
        <location evidence="1">Nucleus</location>
        <location evidence="1">Nucleolus</location>
    </subcellularLocation>
</comment>
<dbReference type="GO" id="GO:0032040">
    <property type="term" value="C:small-subunit processome"/>
    <property type="evidence" value="ECO:0007669"/>
    <property type="project" value="InterPro"/>
</dbReference>
<dbReference type="GO" id="GO:0006364">
    <property type="term" value="P:rRNA processing"/>
    <property type="evidence" value="ECO:0007669"/>
    <property type="project" value="InterPro"/>
</dbReference>
<feature type="compositionally biased region" description="Basic and acidic residues" evidence="4">
    <location>
        <begin position="616"/>
        <end position="627"/>
    </location>
</feature>
<keyword evidence="2" id="KW-0597">Phosphoprotein</keyword>
<protein>
    <submittedName>
        <fullName evidence="5">Utp14-domain-containing protein</fullName>
    </submittedName>
</protein>
<feature type="compositionally biased region" description="Polar residues" evidence="4">
    <location>
        <begin position="684"/>
        <end position="693"/>
    </location>
</feature>
<dbReference type="RefSeq" id="XP_060338929.1">
    <property type="nucleotide sequence ID" value="XM_060476199.1"/>
</dbReference>
<keyword evidence="3" id="KW-0539">Nucleus</keyword>
<keyword evidence="6" id="KW-1185">Reference proteome</keyword>
<evidence type="ECO:0000313" key="6">
    <source>
        <dbReference type="Proteomes" id="UP001175211"/>
    </source>
</evidence>
<feature type="compositionally biased region" description="Basic and acidic residues" evidence="4">
    <location>
        <begin position="292"/>
        <end position="305"/>
    </location>
</feature>
<feature type="compositionally biased region" description="Acidic residues" evidence="4">
    <location>
        <begin position="216"/>
        <end position="251"/>
    </location>
</feature>
<feature type="compositionally biased region" description="Acidic residues" evidence="4">
    <location>
        <begin position="572"/>
        <end position="586"/>
    </location>
</feature>
<feature type="compositionally biased region" description="Polar residues" evidence="4">
    <location>
        <begin position="257"/>
        <end position="267"/>
    </location>
</feature>
<comment type="caution">
    <text evidence="5">The sequence shown here is derived from an EMBL/GenBank/DDBJ whole genome shotgun (WGS) entry which is preliminary data.</text>
</comment>
<name>A0AA39T752_ARMTA</name>
<feature type="compositionally biased region" description="Basic and acidic residues" evidence="4">
    <location>
        <begin position="538"/>
        <end position="559"/>
    </location>
</feature>
<proteinExistence type="predicted"/>
<gene>
    <name evidence="5" type="ORF">EV420DRAFT_1633566</name>
</gene>
<feature type="region of interest" description="Disordered" evidence="4">
    <location>
        <begin position="494"/>
        <end position="782"/>
    </location>
</feature>
<dbReference type="Proteomes" id="UP001175211">
    <property type="component" value="Unassembled WGS sequence"/>
</dbReference>
<dbReference type="GeneID" id="85359747"/>
<accession>A0AA39T752</accession>
<feature type="compositionally biased region" description="Polar residues" evidence="4">
    <location>
        <begin position="1"/>
        <end position="15"/>
    </location>
</feature>
<evidence type="ECO:0000256" key="2">
    <source>
        <dbReference type="ARBA" id="ARBA00022553"/>
    </source>
</evidence>
<reference evidence="5" key="1">
    <citation type="submission" date="2023-06" db="EMBL/GenBank/DDBJ databases">
        <authorList>
            <consortium name="Lawrence Berkeley National Laboratory"/>
            <person name="Ahrendt S."/>
            <person name="Sahu N."/>
            <person name="Indic B."/>
            <person name="Wong-Bajracharya J."/>
            <person name="Merenyi Z."/>
            <person name="Ke H.-M."/>
            <person name="Monk M."/>
            <person name="Kocsube S."/>
            <person name="Drula E."/>
            <person name="Lipzen A."/>
            <person name="Balint B."/>
            <person name="Henrissat B."/>
            <person name="Andreopoulos B."/>
            <person name="Martin F.M."/>
            <person name="Harder C.B."/>
            <person name="Rigling D."/>
            <person name="Ford K.L."/>
            <person name="Foster G.D."/>
            <person name="Pangilinan J."/>
            <person name="Papanicolaou A."/>
            <person name="Barry K."/>
            <person name="LaButti K."/>
            <person name="Viragh M."/>
            <person name="Koriabine M."/>
            <person name="Yan M."/>
            <person name="Riley R."/>
            <person name="Champramary S."/>
            <person name="Plett K.L."/>
            <person name="Tsai I.J."/>
            <person name="Slot J."/>
            <person name="Sipos G."/>
            <person name="Plett J."/>
            <person name="Nagy L.G."/>
            <person name="Grigoriev I.V."/>
        </authorList>
    </citation>
    <scope>NUCLEOTIDE SEQUENCE</scope>
    <source>
        <strain evidence="5">CCBAS 213</strain>
    </source>
</reference>
<feature type="compositionally biased region" description="Basic and acidic residues" evidence="4">
    <location>
        <begin position="510"/>
        <end position="524"/>
    </location>
</feature>
<evidence type="ECO:0000256" key="1">
    <source>
        <dbReference type="ARBA" id="ARBA00004604"/>
    </source>
</evidence>
<dbReference type="PANTHER" id="PTHR14150">
    <property type="entry name" value="U3 SMALL NUCLEOLAR RNA-ASSOCIATED PROTEIN 14"/>
    <property type="match status" value="1"/>
</dbReference>
<evidence type="ECO:0000256" key="4">
    <source>
        <dbReference type="SAM" id="MobiDB-lite"/>
    </source>
</evidence>
<organism evidence="5 6">
    <name type="scientific">Armillaria tabescens</name>
    <name type="common">Ringless honey mushroom</name>
    <name type="synonym">Agaricus tabescens</name>
    <dbReference type="NCBI Taxonomy" id="1929756"/>
    <lineage>
        <taxon>Eukaryota</taxon>
        <taxon>Fungi</taxon>
        <taxon>Dikarya</taxon>
        <taxon>Basidiomycota</taxon>
        <taxon>Agaricomycotina</taxon>
        <taxon>Agaricomycetes</taxon>
        <taxon>Agaricomycetidae</taxon>
        <taxon>Agaricales</taxon>
        <taxon>Marasmiineae</taxon>
        <taxon>Physalacriaceae</taxon>
        <taxon>Desarmillaria</taxon>
    </lineage>
</organism>
<sequence length="983" mass="109897">MARSAQASRRPNTTTKKLHRKADSKAKFNAAGYAKRQARKEKETAPSEDVYEYAPDVVRRSKVKLDLDRDEDFGGIPDDDDEREQLRARLIGENEDDEMIDSEDDEDIDSDAAFEESDDDRFAGFFSRKKKGTAKVKTKPAVRFADVDLNEDEDMDEEEKDESDVDEDEEGEDDEFIDVLDILDGRGEPDNGTDNEAQSSSSKKSTPPTPSRNLENVEEGDEEEDEVDEEEDEEESGEEDLFSPSDEDEAAPEALENLQNFISTLDTSSKKRKSSAEDLPVDAPPRKRRILKERTEAGEENEFRTHGAGSKLNLDDLLAPLASQPETLLSLKKSTKVLNPSSSSKIRTLSAPLPQRAQERLDREAAYEKTKEEVDKWSATMKRIQEAEHLSFPLQAKPEGRVSALELAAKFQPTTALESSVDRLLKTAKLRDEDIHETEEGMLKMNNLSVEEVAQRRAELRKTRELMFRAEIKAKRVAKIKSKTYRKIKRKEKERLGEKIDEGGSDDDERVMKKEMERARERATLRHKNTGKWARQMRGKESWDEEGRKGIEEMLDRGERLRRKIAGKGSDESDDDSDDEESVDGPEDIRQHAFDELARLDNDDGELPQNKSKGKNVFEMKFMKDAMARQQNETNKMVDDFVKELGGGGEAEDSDNEGGDDPSSGVVVSRTGGRVTYRPGASVPQPSSKTSKPSAIPSIAVEEEVENPESTSPAPAPASAVTVEPSRNAEESNPWLAVGSSSSKVSRKKNEVVVDKNSNLTEKSKNKLKKKAKKTEQEKAIAQDDAVVEISAENVLTLGKVAHDNDDDSDGNSEVEAQEKILETKNKKKGKNVAFEQRDLVKMAFAGDNVVQEFEELKRREIEADAPKEVDTTLPGWGSWGGAGTRKAPPKPSLIKKIAGVNAANRADHGKGHVIISEKRDKKAAKYLVKDLPYPYTSKAQFERGMEQPLGVEWNTRVGFQKATLPKVVKKMGAVIDPLQKIF</sequence>
<dbReference type="PANTHER" id="PTHR14150:SF12">
    <property type="entry name" value="U3 SMALL NUCLEOLAR RNA-ASSOCIATED PROTEIN 14 HOMOLOG A"/>
    <property type="match status" value="1"/>
</dbReference>
<dbReference type="InterPro" id="IPR006709">
    <property type="entry name" value="SSU_processome_Utp14"/>
</dbReference>
<feature type="compositionally biased region" description="Acidic residues" evidence="4">
    <location>
        <begin position="650"/>
        <end position="660"/>
    </location>
</feature>
<feature type="compositionally biased region" description="Basic residues" evidence="4">
    <location>
        <begin position="127"/>
        <end position="140"/>
    </location>
</feature>
<feature type="compositionally biased region" description="Low complexity" evidence="4">
    <location>
        <begin position="708"/>
        <end position="726"/>
    </location>
</feature>
<feature type="region of interest" description="Disordered" evidence="4">
    <location>
        <begin position="870"/>
        <end position="892"/>
    </location>
</feature>